<dbReference type="EMBL" id="BARU01006493">
    <property type="protein sequence ID" value="GAH47371.1"/>
    <property type="molecule type" value="Genomic_DNA"/>
</dbReference>
<dbReference type="AlphaFoldDB" id="X1FNV7"/>
<feature type="non-terminal residue" evidence="2">
    <location>
        <position position="1"/>
    </location>
</feature>
<name>X1FNV7_9ZZZZ</name>
<comment type="caution">
    <text evidence="2">The sequence shown here is derived from an EMBL/GenBank/DDBJ whole genome shotgun (WGS) entry which is preliminary data.</text>
</comment>
<dbReference type="PANTHER" id="PTHR30576">
    <property type="entry name" value="COLANIC BIOSYNTHESIS UDP-GLUCOSE LIPID CARRIER TRANSFERASE"/>
    <property type="match status" value="1"/>
</dbReference>
<gene>
    <name evidence="2" type="ORF">S03H2_12777</name>
</gene>
<sequence>LKFRTMLVGADKIQDKLRTISQVDGPQFKMTDDPRLSGVGRFLRDTYIDEVPQFFNVLLGQMSVVGPRPSPESENTLCPSWRDARLSVRPGITGLWQVCRTRQPMKDFQEWIHYDTKYVRDLSLKMDLWICWQTAKKLVKNFVSQF</sequence>
<dbReference type="GO" id="GO:0016780">
    <property type="term" value="F:phosphotransferase activity, for other substituted phosphate groups"/>
    <property type="evidence" value="ECO:0007669"/>
    <property type="project" value="TreeGrafter"/>
</dbReference>
<feature type="domain" description="Bacterial sugar transferase" evidence="1">
    <location>
        <begin position="1"/>
        <end position="139"/>
    </location>
</feature>
<organism evidence="2">
    <name type="scientific">marine sediment metagenome</name>
    <dbReference type="NCBI Taxonomy" id="412755"/>
    <lineage>
        <taxon>unclassified sequences</taxon>
        <taxon>metagenomes</taxon>
        <taxon>ecological metagenomes</taxon>
    </lineage>
</organism>
<dbReference type="Pfam" id="PF02397">
    <property type="entry name" value="Bac_transf"/>
    <property type="match status" value="1"/>
</dbReference>
<accession>X1FNV7</accession>
<proteinExistence type="predicted"/>
<protein>
    <recommendedName>
        <fullName evidence="1">Bacterial sugar transferase domain-containing protein</fullName>
    </recommendedName>
</protein>
<evidence type="ECO:0000313" key="2">
    <source>
        <dbReference type="EMBL" id="GAH47371.1"/>
    </source>
</evidence>
<dbReference type="InterPro" id="IPR003362">
    <property type="entry name" value="Bact_transf"/>
</dbReference>
<evidence type="ECO:0000259" key="1">
    <source>
        <dbReference type="Pfam" id="PF02397"/>
    </source>
</evidence>
<reference evidence="2" key="1">
    <citation type="journal article" date="2014" name="Front. Microbiol.">
        <title>High frequency of phylogenetically diverse reductive dehalogenase-homologous genes in deep subseafloor sedimentary metagenomes.</title>
        <authorList>
            <person name="Kawai M."/>
            <person name="Futagami T."/>
            <person name="Toyoda A."/>
            <person name="Takaki Y."/>
            <person name="Nishi S."/>
            <person name="Hori S."/>
            <person name="Arai W."/>
            <person name="Tsubouchi T."/>
            <person name="Morono Y."/>
            <person name="Uchiyama I."/>
            <person name="Ito T."/>
            <person name="Fujiyama A."/>
            <person name="Inagaki F."/>
            <person name="Takami H."/>
        </authorList>
    </citation>
    <scope>NUCLEOTIDE SEQUENCE</scope>
    <source>
        <strain evidence="2">Expedition CK06-06</strain>
    </source>
</reference>
<dbReference type="PANTHER" id="PTHR30576:SF10">
    <property type="entry name" value="SLL5057 PROTEIN"/>
    <property type="match status" value="1"/>
</dbReference>